<sequence>MKKHGVPPAARPVLVRIPVEPVEAAIEADAFDAASRNKLAVRGPLFGVASWSEGDGQRWKVIVPITNGCPQQARDDLQSKLWFRAKDEAETEEERRALLGAVARLETGKPSEVSVLGTRYRVVRAEEYAGLDADGGVELPRPTDPEPAVPEWDRITDTAKVDDGLVLDPDAPVTPLQAAEMLTMRSFAYKGSRYPGGVLRDSARAVDSHPDILLLPTTFMVVERTGNERWQVGGGPHATPQDARRALDFSLAWFKPRQAGVIPVTAGRDVTARSLVAEGTHPDLADMKVLADAADRLRAGRLNEVEAHGTVYRIARSRRLLRWGSDGPESQRPSDVTMVEPMALHPRLDAYGVVHNGEEGTRLEDTDAP</sequence>
<dbReference type="Pfam" id="PF19379">
    <property type="entry name" value="DUF5954"/>
    <property type="match status" value="1"/>
</dbReference>
<dbReference type="Proteomes" id="UP001164963">
    <property type="component" value="Chromosome"/>
</dbReference>
<organism evidence="1 2">
    <name type="scientific">Streptomyces drozdowiczii</name>
    <dbReference type="NCBI Taxonomy" id="202862"/>
    <lineage>
        <taxon>Bacteria</taxon>
        <taxon>Bacillati</taxon>
        <taxon>Actinomycetota</taxon>
        <taxon>Actinomycetes</taxon>
        <taxon>Kitasatosporales</taxon>
        <taxon>Streptomycetaceae</taxon>
        <taxon>Streptomyces</taxon>
    </lineage>
</organism>
<accession>A0ABY6Q0M9</accession>
<name>A0ABY6Q0M9_9ACTN</name>
<proteinExistence type="predicted"/>
<dbReference type="EMBL" id="CP098740">
    <property type="protein sequence ID" value="UZK57529.1"/>
    <property type="molecule type" value="Genomic_DNA"/>
</dbReference>
<reference evidence="1" key="1">
    <citation type="journal article" date="2022" name="Front. Microbiol.">
        <title>Mirubactin C rescues the lethal effect of cell wall biosynthesis mutations in Bacillus subtilis.</title>
        <authorList>
            <person name="Kepplinger B."/>
            <person name="Wen X."/>
            <person name="Tyler A.R."/>
            <person name="Kim B.Y."/>
            <person name="Brown J."/>
            <person name="Banks P."/>
            <person name="Dashti Y."/>
            <person name="Mackenzie E.S."/>
            <person name="Wills C."/>
            <person name="Kawai Y."/>
            <person name="Waldron K.J."/>
            <person name="Allenby N.E.E."/>
            <person name="Wu L.J."/>
            <person name="Hall M.J."/>
            <person name="Errington J."/>
        </authorList>
    </citation>
    <scope>NUCLEOTIDE SEQUENCE</scope>
    <source>
        <strain evidence="1">MDA8-470</strain>
    </source>
</reference>
<keyword evidence="2" id="KW-1185">Reference proteome</keyword>
<protein>
    <submittedName>
        <fullName evidence="1">DUF5954 family protein</fullName>
    </submittedName>
</protein>
<evidence type="ECO:0000313" key="1">
    <source>
        <dbReference type="EMBL" id="UZK57529.1"/>
    </source>
</evidence>
<dbReference type="RefSeq" id="WP_073969707.1">
    <property type="nucleotide sequence ID" value="NZ_CP098740.1"/>
</dbReference>
<gene>
    <name evidence="1" type="ORF">NEH16_28690</name>
</gene>
<evidence type="ECO:0000313" key="2">
    <source>
        <dbReference type="Proteomes" id="UP001164963"/>
    </source>
</evidence>
<dbReference type="InterPro" id="IPR045998">
    <property type="entry name" value="DUF5954"/>
</dbReference>